<keyword evidence="10" id="KW-0539">Nucleus</keyword>
<dbReference type="SUPFAM" id="SSF50978">
    <property type="entry name" value="WD40 repeat-like"/>
    <property type="match status" value="3"/>
</dbReference>
<dbReference type="OMA" id="ENFRHIS"/>
<dbReference type="GeneID" id="11532616"/>
<feature type="repeat" description="WD" evidence="11">
    <location>
        <begin position="608"/>
        <end position="640"/>
    </location>
</feature>
<evidence type="ECO:0000256" key="3">
    <source>
        <dbReference type="ARBA" id="ARBA00005043"/>
    </source>
</evidence>
<feature type="region of interest" description="Disordered" evidence="12">
    <location>
        <begin position="496"/>
        <end position="528"/>
    </location>
</feature>
<dbReference type="InterPro" id="IPR036322">
    <property type="entry name" value="WD40_repeat_dom_sf"/>
</dbReference>
<dbReference type="PROSITE" id="PS50294">
    <property type="entry name" value="WD_REPEATS_REGION"/>
    <property type="match status" value="4"/>
</dbReference>
<dbReference type="RefSeq" id="XP_003683990.1">
    <property type="nucleotide sequence ID" value="XM_003683942.1"/>
</dbReference>
<dbReference type="GO" id="GO:0002098">
    <property type="term" value="P:tRNA wobble uridine modification"/>
    <property type="evidence" value="ECO:0007669"/>
    <property type="project" value="EnsemblFungi"/>
</dbReference>
<evidence type="ECO:0000313" key="14">
    <source>
        <dbReference type="Proteomes" id="UP000005666"/>
    </source>
</evidence>
<gene>
    <name evidence="13" type="primary">TPHA0A04810</name>
    <name evidence="13" type="ordered locus">TPHA_0A04810</name>
</gene>
<keyword evidence="7 11" id="KW-0853">WD repeat</keyword>
<dbReference type="UniPathway" id="UPA00988"/>
<dbReference type="HOGENOM" id="CLU_006430_0_0_1"/>
<comment type="subcellular location">
    <subcellularLocation>
        <location evidence="2">Cytoplasm</location>
    </subcellularLocation>
    <subcellularLocation>
        <location evidence="1">Nucleus</location>
    </subcellularLocation>
</comment>
<comment type="pathway">
    <text evidence="3">tRNA modification; 5-methoxycarbonylmethyl-2-thiouridine-tRNA biosynthesis.</text>
</comment>
<dbReference type="PANTHER" id="PTHR44111">
    <property type="entry name" value="ELONGATOR COMPLEX PROTEIN 2"/>
    <property type="match status" value="1"/>
</dbReference>
<dbReference type="Proteomes" id="UP000005666">
    <property type="component" value="Chromosome 1"/>
</dbReference>
<evidence type="ECO:0000256" key="10">
    <source>
        <dbReference type="ARBA" id="ARBA00023242"/>
    </source>
</evidence>
<evidence type="ECO:0000256" key="8">
    <source>
        <dbReference type="ARBA" id="ARBA00022694"/>
    </source>
</evidence>
<feature type="compositionally biased region" description="Acidic residues" evidence="12">
    <location>
        <begin position="510"/>
        <end position="519"/>
    </location>
</feature>
<reference evidence="13 14" key="1">
    <citation type="journal article" date="2011" name="Proc. Natl. Acad. Sci. U.S.A.">
        <title>Evolutionary erosion of yeast sex chromosomes by mating-type switching accidents.</title>
        <authorList>
            <person name="Gordon J.L."/>
            <person name="Armisen D."/>
            <person name="Proux-Wera E."/>
            <person name="Oheigeartaigh S.S."/>
            <person name="Byrne K.P."/>
            <person name="Wolfe K.H."/>
        </authorList>
    </citation>
    <scope>NUCLEOTIDE SEQUENCE [LARGE SCALE GENOMIC DNA]</scope>
    <source>
        <strain evidence="14">ATCC 24235 / CBS 4417 / NBRC 1672 / NRRL Y-8282 / UCD 70-5</strain>
    </source>
</reference>
<dbReference type="eggNOG" id="KOG1063">
    <property type="taxonomic scope" value="Eukaryota"/>
</dbReference>
<dbReference type="PRINTS" id="PR00320">
    <property type="entry name" value="GPROTEINBRPT"/>
</dbReference>
<feature type="repeat" description="WD" evidence="11">
    <location>
        <begin position="279"/>
        <end position="310"/>
    </location>
</feature>
<evidence type="ECO:0000256" key="4">
    <source>
        <dbReference type="ARBA" id="ARBA00005881"/>
    </source>
</evidence>
<evidence type="ECO:0000256" key="1">
    <source>
        <dbReference type="ARBA" id="ARBA00004123"/>
    </source>
</evidence>
<feature type="repeat" description="WD" evidence="11">
    <location>
        <begin position="655"/>
        <end position="698"/>
    </location>
</feature>
<evidence type="ECO:0000256" key="9">
    <source>
        <dbReference type="ARBA" id="ARBA00022737"/>
    </source>
</evidence>
<dbReference type="Pfam" id="PF00400">
    <property type="entry name" value="WD40"/>
    <property type="match status" value="8"/>
</dbReference>
<keyword evidence="9" id="KW-0677">Repeat</keyword>
<evidence type="ECO:0000256" key="12">
    <source>
        <dbReference type="SAM" id="MobiDB-lite"/>
    </source>
</evidence>
<keyword evidence="6" id="KW-0963">Cytoplasm</keyword>
<evidence type="ECO:0000256" key="11">
    <source>
        <dbReference type="PROSITE-ProRule" id="PRU00221"/>
    </source>
</evidence>
<dbReference type="SMART" id="SM00320">
    <property type="entry name" value="WD40"/>
    <property type="match status" value="10"/>
</dbReference>
<name>G8BNS8_TETPH</name>
<evidence type="ECO:0000256" key="6">
    <source>
        <dbReference type="ARBA" id="ARBA00022490"/>
    </source>
</evidence>
<dbReference type="GO" id="GO:0005634">
    <property type="term" value="C:nucleus"/>
    <property type="evidence" value="ECO:0007669"/>
    <property type="project" value="UniProtKB-SubCell"/>
</dbReference>
<dbReference type="InterPro" id="IPR015943">
    <property type="entry name" value="WD40/YVTN_repeat-like_dom_sf"/>
</dbReference>
<proteinExistence type="inferred from homology"/>
<dbReference type="GO" id="GO:0005737">
    <property type="term" value="C:cytoplasm"/>
    <property type="evidence" value="ECO:0007669"/>
    <property type="project" value="UniProtKB-SubCell"/>
</dbReference>
<dbReference type="PROSITE" id="PS50082">
    <property type="entry name" value="WD_REPEATS_2"/>
    <property type="match status" value="5"/>
</dbReference>
<evidence type="ECO:0000256" key="7">
    <source>
        <dbReference type="ARBA" id="ARBA00022574"/>
    </source>
</evidence>
<evidence type="ECO:0000256" key="5">
    <source>
        <dbReference type="ARBA" id="ARBA00020267"/>
    </source>
</evidence>
<dbReference type="CDD" id="cd00200">
    <property type="entry name" value="WD40"/>
    <property type="match status" value="1"/>
</dbReference>
<dbReference type="EMBL" id="HE612856">
    <property type="protein sequence ID" value="CCE61556.1"/>
    <property type="molecule type" value="Genomic_DNA"/>
</dbReference>
<evidence type="ECO:0000313" key="13">
    <source>
        <dbReference type="EMBL" id="CCE61556.1"/>
    </source>
</evidence>
<dbReference type="OrthoDB" id="27911at2759"/>
<accession>G8BNS8</accession>
<dbReference type="InterPro" id="IPR001680">
    <property type="entry name" value="WD40_rpt"/>
</dbReference>
<dbReference type="AlphaFoldDB" id="G8BNS8"/>
<dbReference type="STRING" id="1071381.G8BNS8"/>
<comment type="similarity">
    <text evidence="4">Belongs to the WD repeat ELP2 family.</text>
</comment>
<protein>
    <recommendedName>
        <fullName evidence="5">Elongator complex protein 2</fullName>
    </recommendedName>
</protein>
<dbReference type="GO" id="GO:0032447">
    <property type="term" value="P:protein urmylation"/>
    <property type="evidence" value="ECO:0007669"/>
    <property type="project" value="EnsemblFungi"/>
</dbReference>
<dbReference type="FunFam" id="2.130.10.10:FF:000400">
    <property type="entry name" value="Elongator acetyltransferase complex subunit 2"/>
    <property type="match status" value="1"/>
</dbReference>
<keyword evidence="8" id="KW-0819">tRNA processing</keyword>
<dbReference type="GO" id="GO:0033588">
    <property type="term" value="C:elongator holoenzyme complex"/>
    <property type="evidence" value="ECO:0007669"/>
    <property type="project" value="EnsemblFungi"/>
</dbReference>
<feature type="repeat" description="WD" evidence="11">
    <location>
        <begin position="54"/>
        <end position="95"/>
    </location>
</feature>
<keyword evidence="14" id="KW-1185">Reference proteome</keyword>
<organism evidence="13 14">
    <name type="scientific">Tetrapisispora phaffii (strain ATCC 24235 / CBS 4417 / NBRC 1672 / NRRL Y-8282 / UCD 70-5)</name>
    <name type="common">Yeast</name>
    <name type="synonym">Fabospora phaffii</name>
    <dbReference type="NCBI Taxonomy" id="1071381"/>
    <lineage>
        <taxon>Eukaryota</taxon>
        <taxon>Fungi</taxon>
        <taxon>Dikarya</taxon>
        <taxon>Ascomycota</taxon>
        <taxon>Saccharomycotina</taxon>
        <taxon>Saccharomycetes</taxon>
        <taxon>Saccharomycetales</taxon>
        <taxon>Saccharomycetaceae</taxon>
        <taxon>Tetrapisispora</taxon>
    </lineage>
</organism>
<dbReference type="GO" id="GO:0008017">
    <property type="term" value="F:microtubule binding"/>
    <property type="evidence" value="ECO:0007669"/>
    <property type="project" value="EnsemblFungi"/>
</dbReference>
<dbReference type="InterPro" id="IPR037289">
    <property type="entry name" value="Elp2"/>
</dbReference>
<dbReference type="PANTHER" id="PTHR44111:SF1">
    <property type="entry name" value="ELONGATOR COMPLEX PROTEIN 2"/>
    <property type="match status" value="1"/>
</dbReference>
<dbReference type="InterPro" id="IPR020472">
    <property type="entry name" value="WD40_PAC1"/>
</dbReference>
<feature type="repeat" description="WD" evidence="11">
    <location>
        <begin position="200"/>
        <end position="245"/>
    </location>
</feature>
<dbReference type="KEGG" id="tpf:TPHA_0A04810"/>
<evidence type="ECO:0000256" key="2">
    <source>
        <dbReference type="ARBA" id="ARBA00004496"/>
    </source>
</evidence>
<dbReference type="Gene3D" id="2.130.10.10">
    <property type="entry name" value="YVTN repeat-like/Quinoprotein amine dehydrogenase"/>
    <property type="match status" value="4"/>
</dbReference>
<sequence>MVSVNSEAIFVGANKQTQVSDYNKKKQTLAFGAGNHIALWNPTNPEFNGVHCTLKGHCSEVTCVKFIPNSEYLVSASEDFHVKIWKFLDNNDVECVQTITEHNSTIVTLSVLDNLIAIGCADGSVSIWVRNSNYTNGNEHFKFGYNLDVQKGVYPLTLALSNISANKYLLALGGTSVHIFVHSFSLENDIILNCHQVAKLEGHEDWVKSLAFRYQETPGDYFLASGSQDRYIRVWRIRTNDLIDNYDEDQTKLTLLSNKQYKFQYDQNLKVAINFEALIMGHDDWISSLQWHESRLELLAATADTSIMVWAPDEASGIWVCASRLGEISSKGASTATGSTGGFWSCVWFSNNDVDYILTNGKTGSWRVWETKDRTFWHPSLGISGPAMEATDLSWSSNGDYLLATSLDQTTRLFAPWKLDNNNVERKVKTWHEFSRPQIHGYDMVCVEPISETRFVSGGDEKILRSFDLPKGVSDIITKFVDIKFTSESNMPEAASIPALGLSNKATTDDNLDENEEQDNNERETNDNKNISYDLVSALVTPPLEDQLQRHLLWPEIEKLYGHGYEITSVAVSSDQQLIASSCRSNNRQHAVIRMFDANTWLEIKPPLSFHDLTITRLQFSHDCKYLLSVSRDRKLAVWERNLENNEFTLKYEKEKPHTRIIWDCVWVPKEFGNSFITCSRDKTIKIWDFKNDDYELINSQKFETAVTAVAVHQRVVDSKIFIAAGLENGDIFLYSYGLEGFVEILKLENKITPGDRINRLRWSSSSLNNKSLLASASVDHSVRVYSFDLFN</sequence>
<dbReference type="GO" id="GO:0006357">
    <property type="term" value="P:regulation of transcription by RNA polymerase II"/>
    <property type="evidence" value="ECO:0007669"/>
    <property type="project" value="EnsemblFungi"/>
</dbReference>